<dbReference type="AlphaFoldDB" id="A0A0D8FV50"/>
<reference evidence="1 2" key="1">
    <citation type="submission" date="2015-01" db="EMBL/GenBank/DDBJ databases">
        <title>Draft genome of the acidophilic iron oxidizer Ferrimicrobium acidiphilum strain T23.</title>
        <authorList>
            <person name="Poehlein A."/>
            <person name="Eisen S."/>
            <person name="Schloemann M."/>
            <person name="Johnson B.D."/>
            <person name="Daniel R."/>
            <person name="Muehling M."/>
        </authorList>
    </citation>
    <scope>NUCLEOTIDE SEQUENCE [LARGE SCALE GENOMIC DNA]</scope>
    <source>
        <strain evidence="1 2">T23</strain>
    </source>
</reference>
<keyword evidence="2" id="KW-1185">Reference proteome</keyword>
<gene>
    <name evidence="1" type="ORF">FEAC_21140</name>
</gene>
<accession>A0A0D8FV50</accession>
<comment type="caution">
    <text evidence="1">The sequence shown here is derived from an EMBL/GenBank/DDBJ whole genome shotgun (WGS) entry which is preliminary data.</text>
</comment>
<dbReference type="NCBIfam" id="TIGR03967">
    <property type="entry name" value="mycofact_MftB"/>
    <property type="match status" value="1"/>
</dbReference>
<name>A0A0D8FV50_9ACTN</name>
<evidence type="ECO:0000313" key="2">
    <source>
        <dbReference type="Proteomes" id="UP000032336"/>
    </source>
</evidence>
<dbReference type="Pfam" id="PF26520">
    <property type="entry name" value="MftB_chaperone"/>
    <property type="match status" value="1"/>
</dbReference>
<dbReference type="Proteomes" id="UP000032336">
    <property type="component" value="Unassembled WGS sequence"/>
</dbReference>
<sequence length="121" mass="13594">MGSVASTKKRVGDISAPTPCLSELRLRWSADVQIRRERFGAVAYHNKVQRLMLIQSVVVTRVADLLRGKEPAWHELAPLGCDRDELEQLLIQLYKEAIVEIVEEADTLMETSVHLAEDVLG</sequence>
<dbReference type="InterPro" id="IPR023850">
    <property type="entry name" value="MftB"/>
</dbReference>
<proteinExistence type="predicted"/>
<evidence type="ECO:0000313" key="1">
    <source>
        <dbReference type="EMBL" id="KJE76132.1"/>
    </source>
</evidence>
<dbReference type="STRING" id="1121877.FEAC_21140"/>
<organism evidence="1 2">
    <name type="scientific">Ferrimicrobium acidiphilum DSM 19497</name>
    <dbReference type="NCBI Taxonomy" id="1121877"/>
    <lineage>
        <taxon>Bacteria</taxon>
        <taxon>Bacillati</taxon>
        <taxon>Actinomycetota</taxon>
        <taxon>Acidimicrobiia</taxon>
        <taxon>Acidimicrobiales</taxon>
        <taxon>Acidimicrobiaceae</taxon>
        <taxon>Ferrimicrobium</taxon>
    </lineage>
</organism>
<dbReference type="EMBL" id="JXUW01000021">
    <property type="protein sequence ID" value="KJE76132.1"/>
    <property type="molecule type" value="Genomic_DNA"/>
</dbReference>
<protein>
    <submittedName>
        <fullName evidence="1">Uncharacterized protein</fullName>
    </submittedName>
</protein>